<dbReference type="Gene3D" id="3.30.70.20">
    <property type="match status" value="1"/>
</dbReference>
<dbReference type="PROSITE" id="PS00198">
    <property type="entry name" value="4FE4S_FER_1"/>
    <property type="match status" value="1"/>
</dbReference>
<dbReference type="STRING" id="696281.Desru_1538"/>
<dbReference type="KEGG" id="dru:Desru_1538"/>
<feature type="domain" description="4Fe-4S ferredoxin-type" evidence="5">
    <location>
        <begin position="55"/>
        <end position="85"/>
    </location>
</feature>
<evidence type="ECO:0000313" key="6">
    <source>
        <dbReference type="EMBL" id="AEG59803.1"/>
    </source>
</evidence>
<evidence type="ECO:0000256" key="4">
    <source>
        <dbReference type="ARBA" id="ARBA00023014"/>
    </source>
</evidence>
<dbReference type="Proteomes" id="UP000009234">
    <property type="component" value="Chromosome"/>
</dbReference>
<keyword evidence="3" id="KW-0408">Iron</keyword>
<keyword evidence="2" id="KW-0479">Metal-binding</keyword>
<reference evidence="7" key="1">
    <citation type="submission" date="2011-05" db="EMBL/GenBank/DDBJ databases">
        <title>Complete sequence of Desulfotomaculum ruminis DSM 2154.</title>
        <authorList>
            <person name="Lucas S."/>
            <person name="Copeland A."/>
            <person name="Lapidus A."/>
            <person name="Cheng J.-F."/>
            <person name="Goodwin L."/>
            <person name="Pitluck S."/>
            <person name="Lu M."/>
            <person name="Detter J.C."/>
            <person name="Han C."/>
            <person name="Tapia R."/>
            <person name="Land M."/>
            <person name="Hauser L."/>
            <person name="Kyrpides N."/>
            <person name="Ivanova N."/>
            <person name="Mikhailova N."/>
            <person name="Pagani I."/>
            <person name="Stams A.J.M."/>
            <person name="Plugge C.M."/>
            <person name="Muyzer G."/>
            <person name="Kuever J."/>
            <person name="Parshina S.N."/>
            <person name="Ivanova A.E."/>
            <person name="Nazina T.N."/>
            <person name="Brambilla E."/>
            <person name="Spring S."/>
            <person name="Klenk H.-P."/>
            <person name="Woyke T."/>
        </authorList>
    </citation>
    <scope>NUCLEOTIDE SEQUENCE [LARGE SCALE GENOMIC DNA]</scope>
    <source>
        <strain evidence="7">ATCC 23193 / DSM 2154 / NCIB 8452 / DL</strain>
    </source>
</reference>
<dbReference type="PANTHER" id="PTHR43687:SF1">
    <property type="entry name" value="FERREDOXIN III"/>
    <property type="match status" value="1"/>
</dbReference>
<dbReference type="EMBL" id="CP002780">
    <property type="protein sequence ID" value="AEG59803.1"/>
    <property type="molecule type" value="Genomic_DNA"/>
</dbReference>
<name>F6DRP2_DESRL</name>
<dbReference type="InterPro" id="IPR013283">
    <property type="entry name" value="RLI1"/>
</dbReference>
<dbReference type="HOGENOM" id="CLU_139698_5_5_9"/>
<dbReference type="GO" id="GO:0046872">
    <property type="term" value="F:metal ion binding"/>
    <property type="evidence" value="ECO:0007669"/>
    <property type="project" value="UniProtKB-KW"/>
</dbReference>
<dbReference type="AlphaFoldDB" id="F6DRP2"/>
<dbReference type="PRINTS" id="PR01868">
    <property type="entry name" value="ABCEFAMILY"/>
</dbReference>
<evidence type="ECO:0000259" key="5">
    <source>
        <dbReference type="PROSITE" id="PS51379"/>
    </source>
</evidence>
<keyword evidence="7" id="KW-1185">Reference proteome</keyword>
<dbReference type="GO" id="GO:0051539">
    <property type="term" value="F:4 iron, 4 sulfur cluster binding"/>
    <property type="evidence" value="ECO:0007669"/>
    <property type="project" value="UniProtKB-KW"/>
</dbReference>
<feature type="domain" description="4Fe-4S ferredoxin-type" evidence="5">
    <location>
        <begin position="22"/>
        <end position="51"/>
    </location>
</feature>
<dbReference type="PANTHER" id="PTHR43687">
    <property type="entry name" value="ADENYLYLSULFATE REDUCTASE, BETA SUBUNIT"/>
    <property type="match status" value="1"/>
</dbReference>
<reference evidence="6 7" key="2">
    <citation type="journal article" date="2012" name="Stand. Genomic Sci.">
        <title>Complete genome sequence of the sulfate-reducing firmicute Desulfotomaculum ruminis type strain (DL(T)).</title>
        <authorList>
            <person name="Spring S."/>
            <person name="Visser M."/>
            <person name="Lu M."/>
            <person name="Copeland A."/>
            <person name="Lapidus A."/>
            <person name="Lucas S."/>
            <person name="Cheng J.F."/>
            <person name="Han C."/>
            <person name="Tapia R."/>
            <person name="Goodwin L.A."/>
            <person name="Pitluck S."/>
            <person name="Ivanova N."/>
            <person name="Land M."/>
            <person name="Hauser L."/>
            <person name="Larimer F."/>
            <person name="Rohde M."/>
            <person name="Goker M."/>
            <person name="Detter J.C."/>
            <person name="Kyrpides N.C."/>
            <person name="Woyke T."/>
            <person name="Schaap P.J."/>
            <person name="Plugge C.M."/>
            <person name="Muyzer G."/>
            <person name="Kuever J."/>
            <person name="Pereira I.A."/>
            <person name="Parshina S.N."/>
            <person name="Bernier-Latmani R."/>
            <person name="Stams A.J."/>
            <person name="Klenk H.P."/>
        </authorList>
    </citation>
    <scope>NUCLEOTIDE SEQUENCE [LARGE SCALE GENOMIC DNA]</scope>
    <source>
        <strain evidence="7">ATCC 23193 / DSM 2154 / NCIB 8452 / DL</strain>
    </source>
</reference>
<organism evidence="6 7">
    <name type="scientific">Desulforamulus ruminis (strain ATCC 23193 / DSM 2154 / NCIMB 8452 / DL)</name>
    <name type="common">Desulfotomaculum ruminis</name>
    <dbReference type="NCBI Taxonomy" id="696281"/>
    <lineage>
        <taxon>Bacteria</taxon>
        <taxon>Bacillati</taxon>
        <taxon>Bacillota</taxon>
        <taxon>Clostridia</taxon>
        <taxon>Eubacteriales</taxon>
        <taxon>Peptococcaceae</taxon>
        <taxon>Desulforamulus</taxon>
    </lineage>
</organism>
<dbReference type="InterPro" id="IPR050572">
    <property type="entry name" value="Fe-S_Ferredoxin"/>
</dbReference>
<dbReference type="eggNOG" id="COG1146">
    <property type="taxonomic scope" value="Bacteria"/>
</dbReference>
<evidence type="ECO:0000313" key="7">
    <source>
        <dbReference type="Proteomes" id="UP000009234"/>
    </source>
</evidence>
<evidence type="ECO:0000256" key="1">
    <source>
        <dbReference type="ARBA" id="ARBA00022485"/>
    </source>
</evidence>
<dbReference type="InterPro" id="IPR017896">
    <property type="entry name" value="4Fe4S_Fe-S-bd"/>
</dbReference>
<accession>F6DRP2</accession>
<keyword evidence="4" id="KW-0411">Iron-sulfur</keyword>
<protein>
    <recommendedName>
        <fullName evidence="5">4Fe-4S ferredoxin-type domain-containing protein</fullName>
    </recommendedName>
</protein>
<sequence length="95" mass="10695">MGSEWVQNMRGRLRGARVKATEYIIINTRLCRACWKCIRACPRGVIGKVDFLFHKHIRLIEPDLCVGCGACEKACPEGAIAALKRSKRQGDDQFC</sequence>
<proteinExistence type="predicted"/>
<evidence type="ECO:0000256" key="2">
    <source>
        <dbReference type="ARBA" id="ARBA00022723"/>
    </source>
</evidence>
<evidence type="ECO:0000256" key="3">
    <source>
        <dbReference type="ARBA" id="ARBA00023004"/>
    </source>
</evidence>
<dbReference type="SUPFAM" id="SSF54862">
    <property type="entry name" value="4Fe-4S ferredoxins"/>
    <property type="match status" value="1"/>
</dbReference>
<dbReference type="Pfam" id="PF12838">
    <property type="entry name" value="Fer4_7"/>
    <property type="match status" value="1"/>
</dbReference>
<keyword evidence="1" id="KW-0004">4Fe-4S</keyword>
<gene>
    <name evidence="6" type="ordered locus">Desru_1538</name>
</gene>
<dbReference type="PROSITE" id="PS51379">
    <property type="entry name" value="4FE4S_FER_2"/>
    <property type="match status" value="2"/>
</dbReference>
<dbReference type="InterPro" id="IPR017900">
    <property type="entry name" value="4Fe4S_Fe_S_CS"/>
</dbReference>